<protein>
    <recommendedName>
        <fullName evidence="1">N-acetyltransferase domain-containing protein</fullName>
    </recommendedName>
</protein>
<dbReference type="Gene3D" id="3.40.630.30">
    <property type="match status" value="1"/>
</dbReference>
<dbReference type="InterPro" id="IPR016181">
    <property type="entry name" value="Acyl_CoA_acyltransferase"/>
</dbReference>
<dbReference type="CDD" id="cd04301">
    <property type="entry name" value="NAT_SF"/>
    <property type="match status" value="1"/>
</dbReference>
<comment type="caution">
    <text evidence="2">The sequence shown here is derived from an EMBL/GenBank/DDBJ whole genome shotgun (WGS) entry which is preliminary data.</text>
</comment>
<dbReference type="InterPro" id="IPR000182">
    <property type="entry name" value="GNAT_dom"/>
</dbReference>
<gene>
    <name evidence="2" type="ORF">TARUN_7847</name>
</gene>
<name>A0A395NE66_TRIAR</name>
<dbReference type="AlphaFoldDB" id="A0A395NE66"/>
<accession>A0A395NE66</accession>
<keyword evidence="3" id="KW-1185">Reference proteome</keyword>
<dbReference type="PANTHER" id="PTHR42791">
    <property type="entry name" value="GNAT FAMILY ACETYLTRANSFERASE"/>
    <property type="match status" value="1"/>
</dbReference>
<dbReference type="EMBL" id="PXOA01000539">
    <property type="protein sequence ID" value="RFU74416.1"/>
    <property type="molecule type" value="Genomic_DNA"/>
</dbReference>
<evidence type="ECO:0000259" key="1">
    <source>
        <dbReference type="PROSITE" id="PS51186"/>
    </source>
</evidence>
<dbReference type="OrthoDB" id="410198at2759"/>
<proteinExistence type="predicted"/>
<dbReference type="Pfam" id="PF13508">
    <property type="entry name" value="Acetyltransf_7"/>
    <property type="match status" value="1"/>
</dbReference>
<dbReference type="PANTHER" id="PTHR42791:SF16">
    <property type="entry name" value="N-ACETYLTRANSFERASE DOMAIN-CONTAINING PROTEIN"/>
    <property type="match status" value="1"/>
</dbReference>
<dbReference type="STRING" id="490622.A0A395NE66"/>
<dbReference type="SUPFAM" id="SSF55729">
    <property type="entry name" value="Acyl-CoA N-acyltransferases (Nat)"/>
    <property type="match status" value="1"/>
</dbReference>
<sequence>MPATYRLRPGKASDLKHAVRLYEACLGSDQLVSLLFPRRPEDPDAFRTYLYRLYGKRFWTVEWKFTYLVREASEEEGEEEVVGFTCWKKPKGEVGFGERWFTLFAWLAPVMQAFISVQNTVWAPNVDVYTAHAFDRCFPPVEEAVFQGKKPAEWWYLSTLAVHPSYQGRGLGALLTNEGLDEADAYQAKQVARKGGEPRRGKVWLIGLRGTDAFYSRFGFKEVGRANVGELSEWDGGIVMFRE</sequence>
<dbReference type="Proteomes" id="UP000266272">
    <property type="component" value="Unassembled WGS sequence"/>
</dbReference>
<reference evidence="2 3" key="1">
    <citation type="journal article" date="2018" name="PLoS Pathog.">
        <title>Evolution of structural diversity of trichothecenes, a family of toxins produced by plant pathogenic and entomopathogenic fungi.</title>
        <authorList>
            <person name="Proctor R.H."/>
            <person name="McCormick S.P."/>
            <person name="Kim H.S."/>
            <person name="Cardoza R.E."/>
            <person name="Stanley A.M."/>
            <person name="Lindo L."/>
            <person name="Kelly A."/>
            <person name="Brown D.W."/>
            <person name="Lee T."/>
            <person name="Vaughan M.M."/>
            <person name="Alexander N.J."/>
            <person name="Busman M."/>
            <person name="Gutierrez S."/>
        </authorList>
    </citation>
    <scope>NUCLEOTIDE SEQUENCE [LARGE SCALE GENOMIC DNA]</scope>
    <source>
        <strain evidence="2 3">IBT 40837</strain>
    </source>
</reference>
<feature type="domain" description="N-acetyltransferase" evidence="1">
    <location>
        <begin position="147"/>
        <end position="243"/>
    </location>
</feature>
<evidence type="ECO:0000313" key="3">
    <source>
        <dbReference type="Proteomes" id="UP000266272"/>
    </source>
</evidence>
<dbReference type="GO" id="GO:0016747">
    <property type="term" value="F:acyltransferase activity, transferring groups other than amino-acyl groups"/>
    <property type="evidence" value="ECO:0007669"/>
    <property type="project" value="InterPro"/>
</dbReference>
<dbReference type="InterPro" id="IPR052523">
    <property type="entry name" value="Trichothecene_AcTrans"/>
</dbReference>
<evidence type="ECO:0000313" key="2">
    <source>
        <dbReference type="EMBL" id="RFU74416.1"/>
    </source>
</evidence>
<dbReference type="PROSITE" id="PS51186">
    <property type="entry name" value="GNAT"/>
    <property type="match status" value="1"/>
</dbReference>
<organism evidence="2 3">
    <name type="scientific">Trichoderma arundinaceum</name>
    <dbReference type="NCBI Taxonomy" id="490622"/>
    <lineage>
        <taxon>Eukaryota</taxon>
        <taxon>Fungi</taxon>
        <taxon>Dikarya</taxon>
        <taxon>Ascomycota</taxon>
        <taxon>Pezizomycotina</taxon>
        <taxon>Sordariomycetes</taxon>
        <taxon>Hypocreomycetidae</taxon>
        <taxon>Hypocreales</taxon>
        <taxon>Hypocreaceae</taxon>
        <taxon>Trichoderma</taxon>
    </lineage>
</organism>